<dbReference type="EMBL" id="ALQA01000006">
    <property type="protein sequence ID" value="EJZ11831.1"/>
    <property type="molecule type" value="Genomic_DNA"/>
</dbReference>
<dbReference type="RefSeq" id="WP_003929304.1">
    <property type="nucleotide sequence ID" value="NZ_JH814686.1"/>
</dbReference>
<dbReference type="AlphaFoldDB" id="K0UYJ0"/>
<evidence type="ECO:0000256" key="3">
    <source>
        <dbReference type="ARBA" id="ARBA00022691"/>
    </source>
</evidence>
<organism evidence="7 8">
    <name type="scientific">Mycolicibacterium vaccae ATCC 25954</name>
    <dbReference type="NCBI Taxonomy" id="1194972"/>
    <lineage>
        <taxon>Bacteria</taxon>
        <taxon>Bacillati</taxon>
        <taxon>Actinomycetota</taxon>
        <taxon>Actinomycetes</taxon>
        <taxon>Mycobacteriales</taxon>
        <taxon>Mycobacteriaceae</taxon>
        <taxon>Mycolicibacterium</taxon>
    </lineage>
</organism>
<feature type="binding site" evidence="5">
    <location>
        <position position="84"/>
    </location>
    <ligand>
        <name>S-adenosyl-L-methionine</name>
        <dbReference type="ChEBI" id="CHEBI:59789"/>
    </ligand>
</feature>
<dbReference type="PROSITE" id="PS51689">
    <property type="entry name" value="SAM_RNA_A_N6_MT"/>
    <property type="match status" value="1"/>
</dbReference>
<sequence length="245" mass="27703">MPTYGNGRHEHGQNFLIHPEIRDGIVDLVAATDGPIVEIGPGRGALTFKLQDLGRSLTVVEIDTRHARSLRARTVPSTTVVESDFLRWPLPNHPHVIVGNLPFHQTTAMLRRILHAPHWTHAVLLVQWEVARRRAAVGGATMMTAQWWPWMEFTLEGRVPAAAFRPRPTVDGGLLVVSRRREAWLPAADRRRYQRFVHTVFTGKRRYLDALLPRGVLPRDLSAAQWVALYRQSVGLSPASRGRRP</sequence>
<gene>
    <name evidence="7" type="ORF">MVAC_04632</name>
</gene>
<keyword evidence="8" id="KW-1185">Reference proteome</keyword>
<dbReference type="Proteomes" id="UP000006072">
    <property type="component" value="Unassembled WGS sequence"/>
</dbReference>
<evidence type="ECO:0000259" key="6">
    <source>
        <dbReference type="SMART" id="SM00650"/>
    </source>
</evidence>
<dbReference type="InterPro" id="IPR029063">
    <property type="entry name" value="SAM-dependent_MTases_sf"/>
</dbReference>
<comment type="similarity">
    <text evidence="5">Belongs to the class I-like SAM-binding methyltransferase superfamily. rRNA adenine N(6)-methyltransferase family.</text>
</comment>
<dbReference type="eggNOG" id="COG0030">
    <property type="taxonomic scope" value="Bacteria"/>
</dbReference>
<dbReference type="NCBIfam" id="NF000499">
    <property type="entry name" value="Erm23S_rRNA_broad"/>
    <property type="match status" value="1"/>
</dbReference>
<comment type="caution">
    <text evidence="7">The sequence shown here is derived from an EMBL/GenBank/DDBJ whole genome shotgun (WGS) entry which is preliminary data.</text>
</comment>
<evidence type="ECO:0000256" key="4">
    <source>
        <dbReference type="ARBA" id="ARBA00022884"/>
    </source>
</evidence>
<dbReference type="PATRIC" id="fig|1194972.3.peg.936"/>
<evidence type="ECO:0000256" key="2">
    <source>
        <dbReference type="ARBA" id="ARBA00022679"/>
    </source>
</evidence>
<keyword evidence="1 5" id="KW-0489">Methyltransferase</keyword>
<protein>
    <submittedName>
        <fullName evidence="7">rRNA (Adenine-N(6)-)-methyltransferase</fullName>
    </submittedName>
</protein>
<dbReference type="InterPro" id="IPR001737">
    <property type="entry name" value="KsgA/Erm"/>
</dbReference>
<reference evidence="7 8" key="1">
    <citation type="journal article" date="2012" name="J. Bacteriol.">
        <title>Complete Genome Sequence of Mycobacterium vaccae Type Strain ATCC 25954.</title>
        <authorList>
            <person name="Ho Y.S."/>
            <person name="Adroub S.A."/>
            <person name="Abadi M."/>
            <person name="Al Alwan B."/>
            <person name="Alkhateeb R."/>
            <person name="Gao G."/>
            <person name="Ragab A."/>
            <person name="Ali S."/>
            <person name="van Soolingen D."/>
            <person name="Bitter W."/>
            <person name="Pain A."/>
            <person name="Abdallah A.M."/>
        </authorList>
    </citation>
    <scope>NUCLEOTIDE SEQUENCE [LARGE SCALE GENOMIC DNA]</scope>
    <source>
        <strain evidence="7 8">ATCC 25954</strain>
    </source>
</reference>
<dbReference type="GO" id="GO:0003723">
    <property type="term" value="F:RNA binding"/>
    <property type="evidence" value="ECO:0007669"/>
    <property type="project" value="UniProtKB-UniRule"/>
</dbReference>
<keyword evidence="2 5" id="KW-0808">Transferase</keyword>
<dbReference type="GO" id="GO:0000179">
    <property type="term" value="F:rRNA (adenine-N6,N6-)-dimethyltransferase activity"/>
    <property type="evidence" value="ECO:0007669"/>
    <property type="project" value="UniProtKB-UniRule"/>
</dbReference>
<dbReference type="PANTHER" id="PTHR11727:SF7">
    <property type="entry name" value="DIMETHYLADENOSINE TRANSFERASE-RELATED"/>
    <property type="match status" value="1"/>
</dbReference>
<dbReference type="Gene3D" id="1.10.8.100">
    <property type="entry name" value="Ribosomal RNA adenine dimethylase-like, domain 2"/>
    <property type="match status" value="1"/>
</dbReference>
<feature type="binding site" evidence="5">
    <location>
        <position position="14"/>
    </location>
    <ligand>
        <name>S-adenosyl-L-methionine</name>
        <dbReference type="ChEBI" id="CHEBI:59789"/>
    </ligand>
</feature>
<dbReference type="Gene3D" id="3.40.50.150">
    <property type="entry name" value="Vaccinia Virus protein VP39"/>
    <property type="match status" value="1"/>
</dbReference>
<dbReference type="InterPro" id="IPR020596">
    <property type="entry name" value="rRNA_Ade_Mease_Trfase_CS"/>
</dbReference>
<name>K0UYJ0_MYCVA</name>
<evidence type="ECO:0000313" key="7">
    <source>
        <dbReference type="EMBL" id="EJZ11831.1"/>
    </source>
</evidence>
<dbReference type="SUPFAM" id="SSF53335">
    <property type="entry name" value="S-adenosyl-L-methionine-dependent methyltransferases"/>
    <property type="match status" value="1"/>
</dbReference>
<dbReference type="Pfam" id="PF00398">
    <property type="entry name" value="RrnaAD"/>
    <property type="match status" value="1"/>
</dbReference>
<accession>K0UYJ0</accession>
<dbReference type="CDD" id="cd02440">
    <property type="entry name" value="AdoMet_MTases"/>
    <property type="match status" value="1"/>
</dbReference>
<keyword evidence="3 5" id="KW-0949">S-adenosyl-L-methionine</keyword>
<dbReference type="HOGENOM" id="CLU_041220_3_1_11"/>
<dbReference type="GO" id="GO:0005829">
    <property type="term" value="C:cytosol"/>
    <property type="evidence" value="ECO:0007669"/>
    <property type="project" value="TreeGrafter"/>
</dbReference>
<dbReference type="PANTHER" id="PTHR11727">
    <property type="entry name" value="DIMETHYLADENOSINE TRANSFERASE"/>
    <property type="match status" value="1"/>
</dbReference>
<dbReference type="InterPro" id="IPR020598">
    <property type="entry name" value="rRNA_Ade_methylase_Trfase_N"/>
</dbReference>
<evidence type="ECO:0000256" key="5">
    <source>
        <dbReference type="PROSITE-ProRule" id="PRU01026"/>
    </source>
</evidence>
<feature type="binding site" evidence="5">
    <location>
        <position position="100"/>
    </location>
    <ligand>
        <name>S-adenosyl-L-methionine</name>
        <dbReference type="ChEBI" id="CHEBI:59789"/>
    </ligand>
</feature>
<dbReference type="PROSITE" id="PS01131">
    <property type="entry name" value="RRNA_A_DIMETH"/>
    <property type="match status" value="1"/>
</dbReference>
<evidence type="ECO:0000256" key="1">
    <source>
        <dbReference type="ARBA" id="ARBA00022603"/>
    </source>
</evidence>
<keyword evidence="4 5" id="KW-0694">RNA-binding</keyword>
<feature type="binding site" evidence="5">
    <location>
        <position position="40"/>
    </location>
    <ligand>
        <name>S-adenosyl-L-methionine</name>
        <dbReference type="ChEBI" id="CHEBI:59789"/>
    </ligand>
</feature>
<feature type="binding site" evidence="5">
    <location>
        <position position="16"/>
    </location>
    <ligand>
        <name>S-adenosyl-L-methionine</name>
        <dbReference type="ChEBI" id="CHEBI:59789"/>
    </ligand>
</feature>
<dbReference type="InterPro" id="IPR023165">
    <property type="entry name" value="rRNA_Ade_diMease-like_C"/>
</dbReference>
<feature type="domain" description="Ribosomal RNA adenine methylase transferase N-terminal" evidence="6">
    <location>
        <begin position="21"/>
        <end position="181"/>
    </location>
</feature>
<dbReference type="SMART" id="SM00650">
    <property type="entry name" value="rADc"/>
    <property type="match status" value="1"/>
</dbReference>
<proteinExistence type="inferred from homology"/>
<evidence type="ECO:0000313" key="8">
    <source>
        <dbReference type="Proteomes" id="UP000006072"/>
    </source>
</evidence>
<feature type="binding site" evidence="5">
    <location>
        <position position="61"/>
    </location>
    <ligand>
        <name>S-adenosyl-L-methionine</name>
        <dbReference type="ChEBI" id="CHEBI:59789"/>
    </ligand>
</feature>